<reference evidence="1 2" key="1">
    <citation type="journal article" date="2020" name="Cell">
        <title>Large-Scale Comparative Analyses of Tick Genomes Elucidate Their Genetic Diversity and Vector Capacities.</title>
        <authorList>
            <consortium name="Tick Genome and Microbiome Consortium (TIGMIC)"/>
            <person name="Jia N."/>
            <person name="Wang J."/>
            <person name="Shi W."/>
            <person name="Du L."/>
            <person name="Sun Y."/>
            <person name="Zhan W."/>
            <person name="Jiang J.F."/>
            <person name="Wang Q."/>
            <person name="Zhang B."/>
            <person name="Ji P."/>
            <person name="Bell-Sakyi L."/>
            <person name="Cui X.M."/>
            <person name="Yuan T.T."/>
            <person name="Jiang B.G."/>
            <person name="Yang W.F."/>
            <person name="Lam T.T."/>
            <person name="Chang Q.C."/>
            <person name="Ding S.J."/>
            <person name="Wang X.J."/>
            <person name="Zhu J.G."/>
            <person name="Ruan X.D."/>
            <person name="Zhao L."/>
            <person name="Wei J.T."/>
            <person name="Ye R.Z."/>
            <person name="Que T.C."/>
            <person name="Du C.H."/>
            <person name="Zhou Y.H."/>
            <person name="Cheng J.X."/>
            <person name="Dai P.F."/>
            <person name="Guo W.B."/>
            <person name="Han X.H."/>
            <person name="Huang E.J."/>
            <person name="Li L.F."/>
            <person name="Wei W."/>
            <person name="Gao Y.C."/>
            <person name="Liu J.Z."/>
            <person name="Shao H.Z."/>
            <person name="Wang X."/>
            <person name="Wang C.C."/>
            <person name="Yang T.C."/>
            <person name="Huo Q.B."/>
            <person name="Li W."/>
            <person name="Chen H.Y."/>
            <person name="Chen S.E."/>
            <person name="Zhou L.G."/>
            <person name="Ni X.B."/>
            <person name="Tian J.H."/>
            <person name="Sheng Y."/>
            <person name="Liu T."/>
            <person name="Pan Y.S."/>
            <person name="Xia L.Y."/>
            <person name="Li J."/>
            <person name="Zhao F."/>
            <person name="Cao W.C."/>
        </authorList>
    </citation>
    <scope>NUCLEOTIDE SEQUENCE [LARGE SCALE GENOMIC DNA]</scope>
    <source>
        <strain evidence="1">Iper-2018</strain>
    </source>
</reference>
<name>A0AC60PYD8_IXOPE</name>
<accession>A0AC60PYD8</accession>
<sequence>LTTTSRLYKTACSTLKKLSQPCDQETQVTFRKFKRHLPYVAAHPTKLRYPRLDVLTYIPMDDLQGDLKDDIPEHNVEDDI</sequence>
<comment type="caution">
    <text evidence="1">The sequence shown here is derived from an EMBL/GenBank/DDBJ whole genome shotgun (WGS) entry which is preliminary data.</text>
</comment>
<evidence type="ECO:0000313" key="1">
    <source>
        <dbReference type="EMBL" id="KAG0425802.1"/>
    </source>
</evidence>
<evidence type="ECO:0000313" key="2">
    <source>
        <dbReference type="Proteomes" id="UP000805193"/>
    </source>
</evidence>
<organism evidence="1 2">
    <name type="scientific">Ixodes persulcatus</name>
    <name type="common">Taiga tick</name>
    <dbReference type="NCBI Taxonomy" id="34615"/>
    <lineage>
        <taxon>Eukaryota</taxon>
        <taxon>Metazoa</taxon>
        <taxon>Ecdysozoa</taxon>
        <taxon>Arthropoda</taxon>
        <taxon>Chelicerata</taxon>
        <taxon>Arachnida</taxon>
        <taxon>Acari</taxon>
        <taxon>Parasitiformes</taxon>
        <taxon>Ixodida</taxon>
        <taxon>Ixodoidea</taxon>
        <taxon>Ixodidae</taxon>
        <taxon>Ixodinae</taxon>
        <taxon>Ixodes</taxon>
    </lineage>
</organism>
<protein>
    <submittedName>
        <fullName evidence="1">Uncharacterized protein</fullName>
    </submittedName>
</protein>
<proteinExistence type="predicted"/>
<gene>
    <name evidence="1" type="ORF">HPB47_027052</name>
</gene>
<keyword evidence="2" id="KW-1185">Reference proteome</keyword>
<dbReference type="Proteomes" id="UP000805193">
    <property type="component" value="Unassembled WGS sequence"/>
</dbReference>
<dbReference type="EMBL" id="JABSTQ010009800">
    <property type="protein sequence ID" value="KAG0425802.1"/>
    <property type="molecule type" value="Genomic_DNA"/>
</dbReference>
<feature type="non-terminal residue" evidence="1">
    <location>
        <position position="1"/>
    </location>
</feature>